<dbReference type="PANTHER" id="PTHR47117:SF8">
    <property type="entry name" value="KINESIN FAMILY MEMBER 16B"/>
    <property type="match status" value="1"/>
</dbReference>
<dbReference type="PANTHER" id="PTHR47117">
    <property type="entry name" value="STAR-RELATED LIPID TRANSFER PROTEIN 9"/>
    <property type="match status" value="1"/>
</dbReference>
<evidence type="ECO:0000313" key="5">
    <source>
        <dbReference type="EMBL" id="KAK5853805.1"/>
    </source>
</evidence>
<evidence type="ECO:0000256" key="2">
    <source>
        <dbReference type="ARBA" id="ARBA00022840"/>
    </source>
</evidence>
<dbReference type="Proteomes" id="UP001346869">
    <property type="component" value="Unassembled WGS sequence"/>
</dbReference>
<evidence type="ECO:0000259" key="4">
    <source>
        <dbReference type="Pfam" id="PF00498"/>
    </source>
</evidence>
<dbReference type="EMBL" id="JAUZQC010000019">
    <property type="protein sequence ID" value="KAK5853805.1"/>
    <property type="molecule type" value="Genomic_DNA"/>
</dbReference>
<dbReference type="SUPFAM" id="SSF49879">
    <property type="entry name" value="SMAD/FHA domain"/>
    <property type="match status" value="1"/>
</dbReference>
<evidence type="ECO:0000256" key="3">
    <source>
        <dbReference type="ARBA" id="ARBA00023175"/>
    </source>
</evidence>
<reference evidence="5 6" key="2">
    <citation type="journal article" date="2023" name="Mol. Biol. Evol.">
        <title>Genomics of Secondarily Temperate Adaptation in the Only Non-Antarctic Icefish.</title>
        <authorList>
            <person name="Rivera-Colon A.G."/>
            <person name="Rayamajhi N."/>
            <person name="Minhas B.F."/>
            <person name="Madrigal G."/>
            <person name="Bilyk K.T."/>
            <person name="Yoon V."/>
            <person name="Hune M."/>
            <person name="Gregory S."/>
            <person name="Cheng C.H.C."/>
            <person name="Catchen J.M."/>
        </authorList>
    </citation>
    <scope>NUCLEOTIDE SEQUENCE [LARGE SCALE GENOMIC DNA]</scope>
    <source>
        <strain evidence="5">JMC-PN-2008</strain>
    </source>
</reference>
<keyword evidence="3" id="KW-0505">Motor protein</keyword>
<dbReference type="FunFam" id="2.60.200.20:FF:000005">
    <property type="entry name" value="Kinesin family member 16B"/>
    <property type="match status" value="1"/>
</dbReference>
<accession>A0AAN7X1N0</accession>
<sequence length="167" mass="17888">MVYSLQDETVALWKKGSGVLLDCQLPHLIGIDEDMLCDGIVLYYLKEGRTLIGSDEASCSQGIVLHGPGLLGEHCVLENRAGTVTLIPRDGVLCSVNGSVVTEPCQLNQGDITKLGSGTLLRFNQPTEAAQLREKCQRGLPSAFSLPLTDMSNSTETLSEAMLQNPG</sequence>
<evidence type="ECO:0000256" key="1">
    <source>
        <dbReference type="ARBA" id="ARBA00022741"/>
    </source>
</evidence>
<gene>
    <name evidence="5" type="ORF">PBY51_014930</name>
</gene>
<comment type="caution">
    <text evidence="5">The sequence shown here is derived from an EMBL/GenBank/DDBJ whole genome shotgun (WGS) entry which is preliminary data.</text>
</comment>
<organism evidence="5 6">
    <name type="scientific">Eleginops maclovinus</name>
    <name type="common">Patagonian blennie</name>
    <name type="synonym">Eleginus maclovinus</name>
    <dbReference type="NCBI Taxonomy" id="56733"/>
    <lineage>
        <taxon>Eukaryota</taxon>
        <taxon>Metazoa</taxon>
        <taxon>Chordata</taxon>
        <taxon>Craniata</taxon>
        <taxon>Vertebrata</taxon>
        <taxon>Euteleostomi</taxon>
        <taxon>Actinopterygii</taxon>
        <taxon>Neopterygii</taxon>
        <taxon>Teleostei</taxon>
        <taxon>Neoteleostei</taxon>
        <taxon>Acanthomorphata</taxon>
        <taxon>Eupercaria</taxon>
        <taxon>Perciformes</taxon>
        <taxon>Notothenioidei</taxon>
        <taxon>Eleginopidae</taxon>
        <taxon>Eleginops</taxon>
    </lineage>
</organism>
<dbReference type="AlphaFoldDB" id="A0AAN7X1N0"/>
<keyword evidence="6" id="KW-1185">Reference proteome</keyword>
<name>A0AAN7X1N0_ELEMC</name>
<evidence type="ECO:0000313" key="6">
    <source>
        <dbReference type="Proteomes" id="UP001346869"/>
    </source>
</evidence>
<dbReference type="InterPro" id="IPR008984">
    <property type="entry name" value="SMAD_FHA_dom_sf"/>
</dbReference>
<protein>
    <recommendedName>
        <fullName evidence="4">FHA domain-containing protein</fullName>
    </recommendedName>
</protein>
<proteinExistence type="predicted"/>
<feature type="domain" description="FHA" evidence="4">
    <location>
        <begin position="51"/>
        <end position="116"/>
    </location>
</feature>
<dbReference type="InterPro" id="IPR000253">
    <property type="entry name" value="FHA_dom"/>
</dbReference>
<dbReference type="GO" id="GO:0005524">
    <property type="term" value="F:ATP binding"/>
    <property type="evidence" value="ECO:0007669"/>
    <property type="project" value="UniProtKB-KW"/>
</dbReference>
<dbReference type="Gene3D" id="2.60.200.20">
    <property type="match status" value="1"/>
</dbReference>
<keyword evidence="2" id="KW-0067">ATP-binding</keyword>
<reference evidence="5 6" key="1">
    <citation type="journal article" date="2023" name="Genes (Basel)">
        <title>Chromosome-Level Genome Assembly and Circadian Gene Repertoire of the Patagonia Blennie Eleginops maclovinus-The Closest Ancestral Proxy of Antarctic Cryonotothenioids.</title>
        <authorList>
            <person name="Cheng C.C."/>
            <person name="Rivera-Colon A.G."/>
            <person name="Minhas B.F."/>
            <person name="Wilson L."/>
            <person name="Rayamajhi N."/>
            <person name="Vargas-Chacoff L."/>
            <person name="Catchen J.M."/>
        </authorList>
    </citation>
    <scope>NUCLEOTIDE SEQUENCE [LARGE SCALE GENOMIC DNA]</scope>
    <source>
        <strain evidence="5">JMC-PN-2008</strain>
    </source>
</reference>
<keyword evidence="1" id="KW-0547">Nucleotide-binding</keyword>
<dbReference type="Pfam" id="PF00498">
    <property type="entry name" value="FHA"/>
    <property type="match status" value="1"/>
</dbReference>